<dbReference type="PANTHER" id="PTHR11109:SF7">
    <property type="entry name" value="GTP CYCLOHYDROLASE 1"/>
    <property type="match status" value="1"/>
</dbReference>
<dbReference type="EMBL" id="BAAAQT010000008">
    <property type="protein sequence ID" value="GAA2175322.1"/>
    <property type="molecule type" value="Genomic_DNA"/>
</dbReference>
<keyword evidence="3 5" id="KW-0554">One-carbon metabolism</keyword>
<dbReference type="NCBIfam" id="TIGR00063">
    <property type="entry name" value="folE"/>
    <property type="match status" value="1"/>
</dbReference>
<dbReference type="EC" id="3.5.4.16" evidence="5"/>
<keyword evidence="5" id="KW-0547">Nucleotide-binding</keyword>
<name>A0ABN3AV84_9MICO</name>
<proteinExistence type="inferred from homology"/>
<dbReference type="InterPro" id="IPR043133">
    <property type="entry name" value="GTP-CH-I_C/QueF"/>
</dbReference>
<protein>
    <recommendedName>
        <fullName evidence="5">GTP cyclohydrolase 1</fullName>
        <ecNumber evidence="5">3.5.4.16</ecNumber>
    </recommendedName>
    <alternativeName>
        <fullName evidence="5">GTP cyclohydrolase I</fullName>
        <shortName evidence="5">GTP-CH-I</shortName>
    </alternativeName>
</protein>
<dbReference type="Pfam" id="PF01227">
    <property type="entry name" value="GTP_cyclohydroI"/>
    <property type="match status" value="1"/>
</dbReference>
<dbReference type="InterPro" id="IPR001474">
    <property type="entry name" value="GTP_CycHdrlase_I"/>
</dbReference>
<feature type="binding site" evidence="5">
    <location>
        <position position="79"/>
    </location>
    <ligand>
        <name>Zn(2+)</name>
        <dbReference type="ChEBI" id="CHEBI:29105"/>
    </ligand>
</feature>
<dbReference type="InterPro" id="IPR018234">
    <property type="entry name" value="GTP_CycHdrlase_I_CS"/>
</dbReference>
<evidence type="ECO:0000313" key="7">
    <source>
        <dbReference type="EMBL" id="GAA2175322.1"/>
    </source>
</evidence>
<evidence type="ECO:0000259" key="6">
    <source>
        <dbReference type="Pfam" id="PF01227"/>
    </source>
</evidence>
<organism evidence="7 8">
    <name type="scientific">Agrococcus versicolor</name>
    <dbReference type="NCBI Taxonomy" id="501482"/>
    <lineage>
        <taxon>Bacteria</taxon>
        <taxon>Bacillati</taxon>
        <taxon>Actinomycetota</taxon>
        <taxon>Actinomycetes</taxon>
        <taxon>Micrococcales</taxon>
        <taxon>Microbacteriaceae</taxon>
        <taxon>Agrococcus</taxon>
    </lineage>
</organism>
<accession>A0ABN3AV84</accession>
<evidence type="ECO:0000256" key="5">
    <source>
        <dbReference type="HAMAP-Rule" id="MF_00223"/>
    </source>
</evidence>
<keyword evidence="5" id="KW-0479">Metal-binding</keyword>
<dbReference type="RefSeq" id="WP_344344097.1">
    <property type="nucleotide sequence ID" value="NZ_BAAAQT010000008.1"/>
</dbReference>
<dbReference type="NCBIfam" id="NF006825">
    <property type="entry name" value="PRK09347.1-2"/>
    <property type="match status" value="1"/>
</dbReference>
<reference evidence="7 8" key="1">
    <citation type="journal article" date="2019" name="Int. J. Syst. Evol. Microbiol.">
        <title>The Global Catalogue of Microorganisms (GCM) 10K type strain sequencing project: providing services to taxonomists for standard genome sequencing and annotation.</title>
        <authorList>
            <consortium name="The Broad Institute Genomics Platform"/>
            <consortium name="The Broad Institute Genome Sequencing Center for Infectious Disease"/>
            <person name="Wu L."/>
            <person name="Ma J."/>
        </authorList>
    </citation>
    <scope>NUCLEOTIDE SEQUENCE [LARGE SCALE GENOMIC DNA]</scope>
    <source>
        <strain evidence="7 8">JCM 16026</strain>
    </source>
</reference>
<keyword evidence="5" id="KW-0862">Zinc</keyword>
<dbReference type="InterPro" id="IPR043134">
    <property type="entry name" value="GTP-CH-I_N"/>
</dbReference>
<comment type="subunit">
    <text evidence="5">Homopolymer.</text>
</comment>
<dbReference type="PROSITE" id="PS00860">
    <property type="entry name" value="GTP_CYCLOHYDROL_1_2"/>
    <property type="match status" value="1"/>
</dbReference>
<feature type="binding site" evidence="5">
    <location>
        <position position="150"/>
    </location>
    <ligand>
        <name>Zn(2+)</name>
        <dbReference type="ChEBI" id="CHEBI:29105"/>
    </ligand>
</feature>
<keyword evidence="4 5" id="KW-0378">Hydrolase</keyword>
<sequence length="189" mass="20021">MAVDRARVAAAVGELLAAIGEDPARAGLLDTPRRVADAYEEYFSGVGVDAAEHLLDTTSLEGETGELVLVRGIELRSICEHHLLPFTGTAHIAYLPSDRIVGLGRIPAVVDAVAARPQIQERLTDEIADAFVRGLAPRGVLVVVEATHGCVTARGARQVRSSTVTMASRGVLAQPLERAEIMVLIGSPR</sequence>
<comment type="pathway">
    <text evidence="2 5">Cofactor biosynthesis; 7,8-dihydroneopterin triphosphate biosynthesis; 7,8-dihydroneopterin triphosphate from GTP: step 1/1.</text>
</comment>
<keyword evidence="5" id="KW-0342">GTP-binding</keyword>
<evidence type="ECO:0000256" key="3">
    <source>
        <dbReference type="ARBA" id="ARBA00022563"/>
    </source>
</evidence>
<dbReference type="HAMAP" id="MF_00223">
    <property type="entry name" value="FolE"/>
    <property type="match status" value="1"/>
</dbReference>
<feature type="binding site" evidence="5">
    <location>
        <position position="82"/>
    </location>
    <ligand>
        <name>Zn(2+)</name>
        <dbReference type="ChEBI" id="CHEBI:29105"/>
    </ligand>
</feature>
<comment type="caution">
    <text evidence="7">The sequence shown here is derived from an EMBL/GenBank/DDBJ whole genome shotgun (WGS) entry which is preliminary data.</text>
</comment>
<keyword evidence="8" id="KW-1185">Reference proteome</keyword>
<evidence type="ECO:0000256" key="2">
    <source>
        <dbReference type="ARBA" id="ARBA00005080"/>
    </source>
</evidence>
<dbReference type="InterPro" id="IPR020602">
    <property type="entry name" value="GTP_CycHdrlase_I_dom"/>
</dbReference>
<feature type="domain" description="GTP cyclohydrolase I" evidence="6">
    <location>
        <begin position="9"/>
        <end position="184"/>
    </location>
</feature>
<evidence type="ECO:0000256" key="1">
    <source>
        <dbReference type="ARBA" id="ARBA00001052"/>
    </source>
</evidence>
<comment type="catalytic activity">
    <reaction evidence="1 5">
        <text>GTP + H2O = 7,8-dihydroneopterin 3'-triphosphate + formate + H(+)</text>
        <dbReference type="Rhea" id="RHEA:17473"/>
        <dbReference type="ChEBI" id="CHEBI:15377"/>
        <dbReference type="ChEBI" id="CHEBI:15378"/>
        <dbReference type="ChEBI" id="CHEBI:15740"/>
        <dbReference type="ChEBI" id="CHEBI:37565"/>
        <dbReference type="ChEBI" id="CHEBI:58462"/>
        <dbReference type="EC" id="3.5.4.16"/>
    </reaction>
</comment>
<dbReference type="Gene3D" id="1.10.286.10">
    <property type="match status" value="1"/>
</dbReference>
<evidence type="ECO:0000313" key="8">
    <source>
        <dbReference type="Proteomes" id="UP001501599"/>
    </source>
</evidence>
<evidence type="ECO:0000256" key="4">
    <source>
        <dbReference type="ARBA" id="ARBA00022801"/>
    </source>
</evidence>
<dbReference type="Gene3D" id="3.30.1130.10">
    <property type="match status" value="1"/>
</dbReference>
<dbReference type="SUPFAM" id="SSF55620">
    <property type="entry name" value="Tetrahydrobiopterin biosynthesis enzymes-like"/>
    <property type="match status" value="1"/>
</dbReference>
<dbReference type="Proteomes" id="UP001501599">
    <property type="component" value="Unassembled WGS sequence"/>
</dbReference>
<gene>
    <name evidence="5 7" type="primary">folE</name>
    <name evidence="7" type="ORF">GCM10009846_24730</name>
</gene>
<dbReference type="PANTHER" id="PTHR11109">
    <property type="entry name" value="GTP CYCLOHYDROLASE I"/>
    <property type="match status" value="1"/>
</dbReference>
<dbReference type="PROSITE" id="PS00859">
    <property type="entry name" value="GTP_CYCLOHYDROL_1_1"/>
    <property type="match status" value="1"/>
</dbReference>
<dbReference type="NCBIfam" id="NF006826">
    <property type="entry name" value="PRK09347.1-3"/>
    <property type="match status" value="1"/>
</dbReference>
<comment type="similarity">
    <text evidence="5">Belongs to the GTP cyclohydrolase I family.</text>
</comment>